<gene>
    <name evidence="5" type="ORF">AYW79_13710</name>
</gene>
<evidence type="ECO:0000256" key="3">
    <source>
        <dbReference type="ARBA" id="ARBA00038054"/>
    </source>
</evidence>
<dbReference type="EMBL" id="LSUQ01000069">
    <property type="protein sequence ID" value="OAG91382.1"/>
    <property type="molecule type" value="Genomic_DNA"/>
</dbReference>
<evidence type="ECO:0000256" key="1">
    <source>
        <dbReference type="ARBA" id="ARBA00001917"/>
    </source>
</evidence>
<evidence type="ECO:0000259" key="4">
    <source>
        <dbReference type="Pfam" id="PF01613"/>
    </source>
</evidence>
<comment type="cofactor">
    <cofactor evidence="1">
        <name>FMN</name>
        <dbReference type="ChEBI" id="CHEBI:58210"/>
    </cofactor>
</comment>
<feature type="domain" description="Flavin reductase like" evidence="4">
    <location>
        <begin position="20"/>
        <end position="193"/>
    </location>
</feature>
<dbReference type="Proteomes" id="UP000077421">
    <property type="component" value="Unassembled WGS sequence"/>
</dbReference>
<dbReference type="Pfam" id="PF01613">
    <property type="entry name" value="Flavin_Reduct"/>
    <property type="match status" value="1"/>
</dbReference>
<sequence length="205" mass="22847">MMHKKQISKTQVIQPKILYYGTPVVLLTTFNEDQTSNITPMSSAWALGNRIILGLGEGGKGLESLIRHSECVVNLPDSSLWESVELLAPLTGKTPIPEYKKGVFRYEKDKFAAAGLTPVKSTQVEPDRIAECPIQIEATVKGIRIVGEQVRFGIIEVEALVVHAHDRIIVGANHVDPVRWNPLIYNFRHYFGLGDELGKTFRAEI</sequence>
<dbReference type="InterPro" id="IPR012349">
    <property type="entry name" value="Split_barrel_FMN-bd"/>
</dbReference>
<dbReference type="AlphaFoldDB" id="A0A853K776"/>
<dbReference type="GO" id="GO:0016646">
    <property type="term" value="F:oxidoreductase activity, acting on the CH-NH group of donors, NAD or NADP as acceptor"/>
    <property type="evidence" value="ECO:0007669"/>
    <property type="project" value="UniProtKB-ARBA"/>
</dbReference>
<comment type="caution">
    <text evidence="5">The sequence shown here is derived from an EMBL/GenBank/DDBJ whole genome shotgun (WGS) entry which is preliminary data.</text>
</comment>
<dbReference type="RefSeq" id="WP_067567038.1">
    <property type="nucleotide sequence ID" value="NZ_LSUQ01000069.1"/>
</dbReference>
<name>A0A853K776_9BACL</name>
<keyword evidence="2" id="KW-0285">Flavoprotein</keyword>
<proteinExistence type="inferred from homology"/>
<dbReference type="InterPro" id="IPR002563">
    <property type="entry name" value="Flavin_Rdtase-like_dom"/>
</dbReference>
<dbReference type="OrthoDB" id="9794638at2"/>
<comment type="similarity">
    <text evidence="3">Belongs to the flavoredoxin family.</text>
</comment>
<protein>
    <recommendedName>
        <fullName evidence="4">Flavin reductase like domain-containing protein</fullName>
    </recommendedName>
</protein>
<organism evidence="5 6">
    <name type="scientific">Ferroacidibacillus organovorans</name>
    <dbReference type="NCBI Taxonomy" id="1765683"/>
    <lineage>
        <taxon>Bacteria</taxon>
        <taxon>Bacillati</taxon>
        <taxon>Bacillota</taxon>
        <taxon>Bacilli</taxon>
        <taxon>Bacillales</taxon>
        <taxon>Alicyclobacillaceae</taxon>
        <taxon>Ferroacidibacillus</taxon>
    </lineage>
</organism>
<dbReference type="GO" id="GO:0010181">
    <property type="term" value="F:FMN binding"/>
    <property type="evidence" value="ECO:0007669"/>
    <property type="project" value="InterPro"/>
</dbReference>
<dbReference type="PANTHER" id="PTHR43567:SF1">
    <property type="entry name" value="FLAVOREDOXIN"/>
    <property type="match status" value="1"/>
</dbReference>
<reference evidence="5 6" key="1">
    <citation type="submission" date="2016-02" db="EMBL/GenBank/DDBJ databases">
        <title>Draft genome sequence of Acidibacillus ferrooxidans SLC66.</title>
        <authorList>
            <person name="Oliveira G."/>
            <person name="Nancucheo I."/>
            <person name="Dall'Agnol H."/>
            <person name="Johnson B."/>
            <person name="Oliveira R."/>
            <person name="Nunes G.L."/>
            <person name="Tzotzos G."/>
            <person name="Orellana S.C."/>
            <person name="Salim A.C."/>
            <person name="Araujo F.M."/>
        </authorList>
    </citation>
    <scope>NUCLEOTIDE SEQUENCE [LARGE SCALE GENOMIC DNA]</scope>
    <source>
        <strain evidence="5 6">SLC66</strain>
    </source>
</reference>
<evidence type="ECO:0000256" key="2">
    <source>
        <dbReference type="ARBA" id="ARBA00022630"/>
    </source>
</evidence>
<accession>A0A853K776</accession>
<dbReference type="InterPro" id="IPR052174">
    <property type="entry name" value="Flavoredoxin"/>
</dbReference>
<dbReference type="SUPFAM" id="SSF50475">
    <property type="entry name" value="FMN-binding split barrel"/>
    <property type="match status" value="1"/>
</dbReference>
<evidence type="ECO:0000313" key="6">
    <source>
        <dbReference type="Proteomes" id="UP000077421"/>
    </source>
</evidence>
<dbReference type="PANTHER" id="PTHR43567">
    <property type="entry name" value="FLAVOREDOXIN-RELATED-RELATED"/>
    <property type="match status" value="1"/>
</dbReference>
<evidence type="ECO:0000313" key="5">
    <source>
        <dbReference type="EMBL" id="OAG91382.1"/>
    </source>
</evidence>
<dbReference type="Gene3D" id="2.30.110.10">
    <property type="entry name" value="Electron Transport, Fmn-binding Protein, Chain A"/>
    <property type="match status" value="1"/>
</dbReference>